<organism evidence="2 3">
    <name type="scientific">Corynebacterium freneyi</name>
    <dbReference type="NCBI Taxonomy" id="134034"/>
    <lineage>
        <taxon>Bacteria</taxon>
        <taxon>Bacillati</taxon>
        <taxon>Actinomycetota</taxon>
        <taxon>Actinomycetes</taxon>
        <taxon>Mycobacteriales</taxon>
        <taxon>Corynebacteriaceae</taxon>
        <taxon>Corynebacterium</taxon>
    </lineage>
</organism>
<proteinExistence type="predicted"/>
<dbReference type="EMBL" id="JAGINY010000001">
    <property type="protein sequence ID" value="MBP2333109.1"/>
    <property type="molecule type" value="Genomic_DNA"/>
</dbReference>
<accession>A0ABS4U9B2</accession>
<dbReference type="SUPFAM" id="SSF56601">
    <property type="entry name" value="beta-lactamase/transpeptidase-like"/>
    <property type="match status" value="1"/>
</dbReference>
<evidence type="ECO:0000313" key="2">
    <source>
        <dbReference type="EMBL" id="MBP2333109.1"/>
    </source>
</evidence>
<evidence type="ECO:0000256" key="1">
    <source>
        <dbReference type="SAM" id="Phobius"/>
    </source>
</evidence>
<keyword evidence="1" id="KW-0472">Membrane</keyword>
<evidence type="ECO:0008006" key="4">
    <source>
        <dbReference type="Google" id="ProtNLM"/>
    </source>
</evidence>
<keyword evidence="1" id="KW-0812">Transmembrane</keyword>
<reference evidence="2 3" key="1">
    <citation type="submission" date="2021-03" db="EMBL/GenBank/DDBJ databases">
        <title>Sequencing the genomes of 1000 actinobacteria strains.</title>
        <authorList>
            <person name="Klenk H.-P."/>
        </authorList>
    </citation>
    <scope>NUCLEOTIDE SEQUENCE [LARGE SCALE GENOMIC DNA]</scope>
    <source>
        <strain evidence="2 3">DSM 44506</strain>
    </source>
</reference>
<dbReference type="RefSeq" id="WP_209653720.1">
    <property type="nucleotide sequence ID" value="NZ_CP047357.1"/>
</dbReference>
<feature type="transmembrane region" description="Helical" evidence="1">
    <location>
        <begin position="260"/>
        <end position="277"/>
    </location>
</feature>
<gene>
    <name evidence="2" type="ORF">JOF33_001808</name>
</gene>
<dbReference type="InterPro" id="IPR012338">
    <property type="entry name" value="Beta-lactam/transpept-like"/>
</dbReference>
<sequence>MAPGSSERRPARRDVIPVPVLAHGKFDTDYVAQVSYVHVPTGFRVDSDNADELRSCLSICKIFIADHVYRKGTDAHRDLATEMLQTSSDGITTQLYSAYPDSMDEVAERYGLEHTTGGRTWGKSTTTMHDVATFLAAKVEAGNFDDPVLAALAAPASIAADGYAQDFGTDVLPGVIGTKWGWADKRNTMNASASYGEDFAVALNVLGDAATATDVAEELFTPVPRGDFVVEDDRLVPASAEHRQTAAASADDPSASVGDWVAGALLVLTAGGIVWTLRGRKR</sequence>
<protein>
    <recommendedName>
        <fullName evidence="4">Serine hydrolase</fullName>
    </recommendedName>
</protein>
<name>A0ABS4U9B2_9CORY</name>
<comment type="caution">
    <text evidence="2">The sequence shown here is derived from an EMBL/GenBank/DDBJ whole genome shotgun (WGS) entry which is preliminary data.</text>
</comment>
<keyword evidence="1" id="KW-1133">Transmembrane helix</keyword>
<dbReference type="Proteomes" id="UP001519305">
    <property type="component" value="Unassembled WGS sequence"/>
</dbReference>
<evidence type="ECO:0000313" key="3">
    <source>
        <dbReference type="Proteomes" id="UP001519305"/>
    </source>
</evidence>
<dbReference type="Gene3D" id="3.40.710.10">
    <property type="entry name" value="DD-peptidase/beta-lactamase superfamily"/>
    <property type="match status" value="1"/>
</dbReference>
<keyword evidence="3" id="KW-1185">Reference proteome</keyword>